<dbReference type="OrthoDB" id="9785847at2"/>
<proteinExistence type="predicted"/>
<dbReference type="InterPro" id="IPR000639">
    <property type="entry name" value="Epox_hydrolase-like"/>
</dbReference>
<name>A0A1Y5RQ25_9RHOB</name>
<dbReference type="PANTHER" id="PTHR43798">
    <property type="entry name" value="MONOACYLGLYCEROL LIPASE"/>
    <property type="match status" value="1"/>
</dbReference>
<evidence type="ECO:0000256" key="1">
    <source>
        <dbReference type="ARBA" id="ARBA00022801"/>
    </source>
</evidence>
<keyword evidence="1 3" id="KW-0378">Hydrolase</keyword>
<dbReference type="EMBL" id="FWFS01000002">
    <property type="protein sequence ID" value="SLN22695.1"/>
    <property type="molecule type" value="Genomic_DNA"/>
</dbReference>
<evidence type="ECO:0000313" key="4">
    <source>
        <dbReference type="Proteomes" id="UP000193862"/>
    </source>
</evidence>
<dbReference type="PRINTS" id="PR00412">
    <property type="entry name" value="EPOXHYDRLASE"/>
</dbReference>
<dbReference type="RefSeq" id="WP_085835386.1">
    <property type="nucleotide sequence ID" value="NZ_FWFS01000002.1"/>
</dbReference>
<dbReference type="EC" id="3.1.1.2" evidence="3"/>
<dbReference type="Pfam" id="PF12697">
    <property type="entry name" value="Abhydrolase_6"/>
    <property type="match status" value="1"/>
</dbReference>
<reference evidence="3 4" key="1">
    <citation type="submission" date="2017-03" db="EMBL/GenBank/DDBJ databases">
        <authorList>
            <person name="Afonso C.L."/>
            <person name="Miller P.J."/>
            <person name="Scott M.A."/>
            <person name="Spackman E."/>
            <person name="Goraichik I."/>
            <person name="Dimitrov K.M."/>
            <person name="Suarez D.L."/>
            <person name="Swayne D.E."/>
        </authorList>
    </citation>
    <scope>NUCLEOTIDE SEQUENCE [LARGE SCALE GENOMIC DNA]</scope>
    <source>
        <strain evidence="3 4">CECT 8620</strain>
    </source>
</reference>
<protein>
    <submittedName>
        <fullName evidence="3">Arylesterase</fullName>
        <ecNumber evidence="3">3.1.1.2</ecNumber>
    </submittedName>
</protein>
<evidence type="ECO:0000313" key="3">
    <source>
        <dbReference type="EMBL" id="SLN22695.1"/>
    </source>
</evidence>
<feature type="domain" description="AB hydrolase-1" evidence="2">
    <location>
        <begin position="23"/>
        <end position="252"/>
    </location>
</feature>
<dbReference type="InterPro" id="IPR029058">
    <property type="entry name" value="AB_hydrolase_fold"/>
</dbReference>
<evidence type="ECO:0000259" key="2">
    <source>
        <dbReference type="Pfam" id="PF12697"/>
    </source>
</evidence>
<dbReference type="Proteomes" id="UP000193862">
    <property type="component" value="Unassembled WGS sequence"/>
</dbReference>
<dbReference type="PANTHER" id="PTHR43798:SF31">
    <property type="entry name" value="AB HYDROLASE SUPERFAMILY PROTEIN YCLE"/>
    <property type="match status" value="1"/>
</dbReference>
<keyword evidence="4" id="KW-1185">Reference proteome</keyword>
<dbReference type="GO" id="GO:0004064">
    <property type="term" value="F:arylesterase activity"/>
    <property type="evidence" value="ECO:0007669"/>
    <property type="project" value="UniProtKB-EC"/>
</dbReference>
<dbReference type="Gene3D" id="3.40.50.1820">
    <property type="entry name" value="alpha/beta hydrolase"/>
    <property type="match status" value="1"/>
</dbReference>
<dbReference type="SUPFAM" id="SSF53474">
    <property type="entry name" value="alpha/beta-Hydrolases"/>
    <property type="match status" value="1"/>
</dbReference>
<gene>
    <name evidence="3" type="ORF">AQS8620_00620</name>
</gene>
<organism evidence="3 4">
    <name type="scientific">Aquimixticola soesokkakensis</name>
    <dbReference type="NCBI Taxonomy" id="1519096"/>
    <lineage>
        <taxon>Bacteria</taxon>
        <taxon>Pseudomonadati</taxon>
        <taxon>Pseudomonadota</taxon>
        <taxon>Alphaproteobacteria</taxon>
        <taxon>Rhodobacterales</taxon>
        <taxon>Paracoccaceae</taxon>
        <taxon>Aquimixticola</taxon>
    </lineage>
</organism>
<accession>A0A1Y5RQ25</accession>
<dbReference type="GO" id="GO:0016020">
    <property type="term" value="C:membrane"/>
    <property type="evidence" value="ECO:0007669"/>
    <property type="project" value="TreeGrafter"/>
</dbReference>
<dbReference type="InterPro" id="IPR050266">
    <property type="entry name" value="AB_hydrolase_sf"/>
</dbReference>
<sequence length="255" mass="26628">MSYAQVNGVSLHFDWRDGAGVPLVLLHEMGGALESWDLVLRHLPGRAVLRLDLRGFGRSEKPSGAVALSDHTGDVTGLIKLLGLGPVHLAGCAVGGGVAIATAAAMGPQVAALTAFAPATGVPPERRAGVLNLAQMLEEGGLRAFLMKDTLPKAWPEPRFAQRGEGFEIFCGTQLGTSPASLAATYRMLAQMDLGPALSGLTCPARFVAGTQDVARTPALVKAVAERVRGARFCEIDSGHFMALQTPKLVADLLA</sequence>
<dbReference type="InterPro" id="IPR000073">
    <property type="entry name" value="AB_hydrolase_1"/>
</dbReference>
<dbReference type="AlphaFoldDB" id="A0A1Y5RQ25"/>